<reference evidence="3 4" key="1">
    <citation type="journal article" date="2019" name="Genome Biol. Evol.">
        <title>Insights into the evolution of the New World diploid cottons (Gossypium, subgenus Houzingenia) based on genome sequencing.</title>
        <authorList>
            <person name="Grover C.E."/>
            <person name="Arick M.A. 2nd"/>
            <person name="Thrash A."/>
            <person name="Conover J.L."/>
            <person name="Sanders W.S."/>
            <person name="Peterson D.G."/>
            <person name="Frelichowski J.E."/>
            <person name="Scheffler J.A."/>
            <person name="Scheffler B.E."/>
            <person name="Wendel J.F."/>
        </authorList>
    </citation>
    <scope>NUCLEOTIDE SEQUENCE [LARGE SCALE GENOMIC DNA]</scope>
    <source>
        <strain evidence="3">6</strain>
        <tissue evidence="3">Leaf</tissue>
    </source>
</reference>
<evidence type="ECO:0000313" key="3">
    <source>
        <dbReference type="EMBL" id="MBA0844158.1"/>
    </source>
</evidence>
<sequence>STASESSLFDHLINIWEFIPGPVPRTCSLYFLVDFKFQSPLYWDSNLVEKNVEYYGFLTDIVELDYYGKRKVVLFLYDWADVNTAREVKKDQFGFTMVNFSQLIHAGQQLIDEPYVFSCQVKQVFYSKDPTNEGWYVVLRNTPRDLFDMDNGNNMPRRRLRDLSIIQNPPNLKETNSDQQTTIGSSNVPNTIDEPVEIQKRVKVSRNSHGQPIGSKARLLAGFLGIIARNVNLLLINYESWHHMPDSNKNQALNNIKELSSSQKVGRLQLFDITHRKKDRTPMTTEADKLKDKWVEYEAMGSSDSSVNLDDIDNQIITEASTVEQIAELKVKAISREAATQRKYDKLQLQLKAEAAVRAAEATRKYDELQL</sequence>
<dbReference type="Pfam" id="PF13952">
    <property type="entry name" value="DUF4216"/>
    <property type="match status" value="1"/>
</dbReference>
<accession>A0A7J9KCI6</accession>
<evidence type="ECO:0000313" key="4">
    <source>
        <dbReference type="Proteomes" id="UP000593575"/>
    </source>
</evidence>
<dbReference type="PANTHER" id="PTHR48258">
    <property type="entry name" value="DUF4218 DOMAIN-CONTAINING PROTEIN-RELATED"/>
    <property type="match status" value="1"/>
</dbReference>
<proteinExistence type="predicted"/>
<dbReference type="Proteomes" id="UP000593575">
    <property type="component" value="Unassembled WGS sequence"/>
</dbReference>
<keyword evidence="4" id="KW-1185">Reference proteome</keyword>
<dbReference type="InterPro" id="IPR025312">
    <property type="entry name" value="DUF4216"/>
</dbReference>
<dbReference type="AlphaFoldDB" id="A0A7J9KCI6"/>
<feature type="domain" description="DUF4216" evidence="2">
    <location>
        <begin position="62"/>
        <end position="138"/>
    </location>
</feature>
<feature type="non-terminal residue" evidence="3">
    <location>
        <position position="1"/>
    </location>
</feature>
<gene>
    <name evidence="3" type="ORF">Goarm_001280</name>
</gene>
<protein>
    <recommendedName>
        <fullName evidence="2">DUF4216 domain-containing protein</fullName>
    </recommendedName>
</protein>
<evidence type="ECO:0000256" key="1">
    <source>
        <dbReference type="SAM" id="MobiDB-lite"/>
    </source>
</evidence>
<name>A0A7J9KCI6_9ROSI</name>
<dbReference type="EMBL" id="JABFAE010000013">
    <property type="protein sequence ID" value="MBA0844158.1"/>
    <property type="molecule type" value="Genomic_DNA"/>
</dbReference>
<comment type="caution">
    <text evidence="3">The sequence shown here is derived from an EMBL/GenBank/DDBJ whole genome shotgun (WGS) entry which is preliminary data.</text>
</comment>
<feature type="region of interest" description="Disordered" evidence="1">
    <location>
        <begin position="168"/>
        <end position="191"/>
    </location>
</feature>
<feature type="compositionally biased region" description="Polar residues" evidence="1">
    <location>
        <begin position="168"/>
        <end position="190"/>
    </location>
</feature>
<dbReference type="PANTHER" id="PTHR48258:SF15">
    <property type="entry name" value="OS02G0543900 PROTEIN"/>
    <property type="match status" value="1"/>
</dbReference>
<organism evidence="3 4">
    <name type="scientific">Gossypium armourianum</name>
    <dbReference type="NCBI Taxonomy" id="34283"/>
    <lineage>
        <taxon>Eukaryota</taxon>
        <taxon>Viridiplantae</taxon>
        <taxon>Streptophyta</taxon>
        <taxon>Embryophyta</taxon>
        <taxon>Tracheophyta</taxon>
        <taxon>Spermatophyta</taxon>
        <taxon>Magnoliopsida</taxon>
        <taxon>eudicotyledons</taxon>
        <taxon>Gunneridae</taxon>
        <taxon>Pentapetalae</taxon>
        <taxon>rosids</taxon>
        <taxon>malvids</taxon>
        <taxon>Malvales</taxon>
        <taxon>Malvaceae</taxon>
        <taxon>Malvoideae</taxon>
        <taxon>Gossypium</taxon>
    </lineage>
</organism>
<evidence type="ECO:0000259" key="2">
    <source>
        <dbReference type="Pfam" id="PF13952"/>
    </source>
</evidence>